<accession>A0A543I859</accession>
<name>A0A543I859_9ACTN</name>
<feature type="domain" description="Ketoreductase" evidence="3">
    <location>
        <begin position="5"/>
        <end position="187"/>
    </location>
</feature>
<comment type="similarity">
    <text evidence="1">Belongs to the short-chain dehydrogenases/reductases (SDR) family.</text>
</comment>
<dbReference type="SMART" id="SM00822">
    <property type="entry name" value="PKS_KR"/>
    <property type="match status" value="1"/>
</dbReference>
<proteinExistence type="inferred from homology"/>
<evidence type="ECO:0000259" key="3">
    <source>
        <dbReference type="SMART" id="SM00822"/>
    </source>
</evidence>
<dbReference type="PRINTS" id="PR00081">
    <property type="entry name" value="GDHRDH"/>
</dbReference>
<dbReference type="InterPro" id="IPR002347">
    <property type="entry name" value="SDR_fam"/>
</dbReference>
<dbReference type="InterPro" id="IPR036291">
    <property type="entry name" value="NAD(P)-bd_dom_sf"/>
</dbReference>
<dbReference type="EMBL" id="VFPO01000001">
    <property type="protein sequence ID" value="TQM66794.1"/>
    <property type="molecule type" value="Genomic_DNA"/>
</dbReference>
<evidence type="ECO:0000313" key="5">
    <source>
        <dbReference type="Proteomes" id="UP000316706"/>
    </source>
</evidence>
<organism evidence="4 5">
    <name type="scientific">Actinomadura hallensis</name>
    <dbReference type="NCBI Taxonomy" id="337895"/>
    <lineage>
        <taxon>Bacteria</taxon>
        <taxon>Bacillati</taxon>
        <taxon>Actinomycetota</taxon>
        <taxon>Actinomycetes</taxon>
        <taxon>Streptosporangiales</taxon>
        <taxon>Thermomonosporaceae</taxon>
        <taxon>Actinomadura</taxon>
    </lineage>
</organism>
<evidence type="ECO:0000256" key="1">
    <source>
        <dbReference type="ARBA" id="ARBA00006484"/>
    </source>
</evidence>
<dbReference type="InterPro" id="IPR020904">
    <property type="entry name" value="Sc_DH/Rdtase_CS"/>
</dbReference>
<dbReference type="PANTHER" id="PTHR42760:SF40">
    <property type="entry name" value="3-OXOACYL-[ACYL-CARRIER-PROTEIN] REDUCTASE, CHLOROPLASTIC"/>
    <property type="match status" value="1"/>
</dbReference>
<dbReference type="RefSeq" id="WP_141965886.1">
    <property type="nucleotide sequence ID" value="NZ_VFPO01000001.1"/>
</dbReference>
<evidence type="ECO:0000256" key="2">
    <source>
        <dbReference type="ARBA" id="ARBA00023002"/>
    </source>
</evidence>
<dbReference type="Gene3D" id="3.40.50.720">
    <property type="entry name" value="NAD(P)-binding Rossmann-like Domain"/>
    <property type="match status" value="1"/>
</dbReference>
<dbReference type="PROSITE" id="PS00061">
    <property type="entry name" value="ADH_SHORT"/>
    <property type="match status" value="1"/>
</dbReference>
<dbReference type="AlphaFoldDB" id="A0A543I859"/>
<dbReference type="PANTHER" id="PTHR42760">
    <property type="entry name" value="SHORT-CHAIN DEHYDROGENASES/REDUCTASES FAMILY MEMBER"/>
    <property type="match status" value="1"/>
</dbReference>
<comment type="caution">
    <text evidence="4">The sequence shown here is derived from an EMBL/GenBank/DDBJ whole genome shotgun (WGS) entry which is preliminary data.</text>
</comment>
<evidence type="ECO:0000313" key="4">
    <source>
        <dbReference type="EMBL" id="TQM66794.1"/>
    </source>
</evidence>
<sequence length="249" mass="25726">MSGKRTALITGAGGGIGAATARELARRGVDVWITYSGDEDGARRTAGECAAQGVRTALSRLDLRSTEDVRRLMARVGDEWGALHVLVNNAGVCPYTAWPDIEPDEWDAVMEVNARGTFFLTKEAIPLLRAAGGDRAVVNVASLAGQVGGISTSVHYAASKAAVLAMTRSFARLLAAEGIRVNAVSPGPVSTQMTGALDPGVRDGLAASVPLGRLGRPEDVAHAICLLASPETAFTTGATFDVNGGLRTG</sequence>
<dbReference type="GO" id="GO:0016616">
    <property type="term" value="F:oxidoreductase activity, acting on the CH-OH group of donors, NAD or NADP as acceptor"/>
    <property type="evidence" value="ECO:0007669"/>
    <property type="project" value="TreeGrafter"/>
</dbReference>
<dbReference type="GO" id="GO:0030497">
    <property type="term" value="P:fatty acid elongation"/>
    <property type="evidence" value="ECO:0007669"/>
    <property type="project" value="TreeGrafter"/>
</dbReference>
<dbReference type="SUPFAM" id="SSF51735">
    <property type="entry name" value="NAD(P)-binding Rossmann-fold domains"/>
    <property type="match status" value="1"/>
</dbReference>
<keyword evidence="5" id="KW-1185">Reference proteome</keyword>
<dbReference type="InterPro" id="IPR057326">
    <property type="entry name" value="KR_dom"/>
</dbReference>
<reference evidence="4 5" key="1">
    <citation type="submission" date="2019-06" db="EMBL/GenBank/DDBJ databases">
        <title>Sequencing the genomes of 1000 actinobacteria strains.</title>
        <authorList>
            <person name="Klenk H.-P."/>
        </authorList>
    </citation>
    <scope>NUCLEOTIDE SEQUENCE [LARGE SCALE GENOMIC DNA]</scope>
    <source>
        <strain evidence="4 5">DSM 45043</strain>
    </source>
</reference>
<dbReference type="Pfam" id="PF13561">
    <property type="entry name" value="adh_short_C2"/>
    <property type="match status" value="1"/>
</dbReference>
<dbReference type="OrthoDB" id="9803333at2"/>
<protein>
    <submittedName>
        <fullName evidence="4">3-oxoacyl-[acyl-carrier protein] reductase</fullName>
    </submittedName>
</protein>
<keyword evidence="2" id="KW-0560">Oxidoreductase</keyword>
<gene>
    <name evidence="4" type="ORF">FHX41_0382</name>
</gene>
<dbReference type="FunFam" id="3.40.50.720:FF:000173">
    <property type="entry name" value="3-oxoacyl-[acyl-carrier protein] reductase"/>
    <property type="match status" value="1"/>
</dbReference>
<dbReference type="Proteomes" id="UP000316706">
    <property type="component" value="Unassembled WGS sequence"/>
</dbReference>
<dbReference type="PRINTS" id="PR00080">
    <property type="entry name" value="SDRFAMILY"/>
</dbReference>